<evidence type="ECO:0000256" key="1">
    <source>
        <dbReference type="SAM" id="MobiDB-lite"/>
    </source>
</evidence>
<dbReference type="Pfam" id="PF07642">
    <property type="entry name" value="BBP2"/>
    <property type="match status" value="1"/>
</dbReference>
<reference evidence="2 3" key="1">
    <citation type="submission" date="2020-06" db="EMBL/GenBank/DDBJ databases">
        <title>Synonyms of Asaia species.</title>
        <authorList>
            <person name="Sombolestani A."/>
        </authorList>
    </citation>
    <scope>NUCLEOTIDE SEQUENCE [LARGE SCALE GENOMIC DNA]</scope>
    <source>
        <strain evidence="2 3">LMG 27047</strain>
    </source>
</reference>
<name>A0ABX2P3V7_9PROT</name>
<accession>A0ABX2P3V7</accession>
<feature type="compositionally biased region" description="Low complexity" evidence="1">
    <location>
        <begin position="56"/>
        <end position="66"/>
    </location>
</feature>
<sequence>MVLCGLAASMADEAHAVTTVTAQSQTTPAQIPHGKSVPLAGEARPDSVARRKAARARPSSPVAPVRQPVSQSFWSGIKTHMTIEGGIAANPWTRSGRNFGQFFLDRANTATLNQILGSVSHDMAEIGGGYGIGFVAEAMYGSDSRFDVTVGMGDRALSGMYQWAPTQAHIDLHTPWIFGKGIDFQIGQSYGLMGSEGPAALSRPFYSYNYSSDFIVPFQTVGIIATAHLSPHVDGILGIDAGNSTTFGQSGNNNRPKGYLGVSFTHLIEGRLDGHLIGRAGPQGHDGDPRISPDGWISAGIGDQAAHRMQYNADLLLTYHASKTLSVTFASTWLHDEIPDDDLYGSTAYLAWTLTPSLQLNLRGEVFRDNTGVMIAAYPGTTSFGKQLRNEPYPFYAAPPTTYGDLTLGLHYEPAFINRHMPLGRFVLRPEIRVDHSLNGTRPFNREAPASDPIVRNGDSTMFWFSCDVVWTF</sequence>
<dbReference type="EMBL" id="JABXXV010000002">
    <property type="protein sequence ID" value="NVN46080.1"/>
    <property type="molecule type" value="Genomic_DNA"/>
</dbReference>
<dbReference type="InterPro" id="IPR011486">
    <property type="entry name" value="BBP2"/>
</dbReference>
<proteinExistence type="predicted"/>
<organism evidence="2 3">
    <name type="scientific">Asaia spathodeae</name>
    <dbReference type="NCBI Taxonomy" id="657016"/>
    <lineage>
        <taxon>Bacteria</taxon>
        <taxon>Pseudomonadati</taxon>
        <taxon>Pseudomonadota</taxon>
        <taxon>Alphaproteobacteria</taxon>
        <taxon>Acetobacterales</taxon>
        <taxon>Acetobacteraceae</taxon>
        <taxon>Asaia</taxon>
    </lineage>
</organism>
<feature type="region of interest" description="Disordered" evidence="1">
    <location>
        <begin position="22"/>
        <end position="67"/>
    </location>
</feature>
<dbReference type="Proteomes" id="UP001516351">
    <property type="component" value="Unassembled WGS sequence"/>
</dbReference>
<comment type="caution">
    <text evidence="2">The sequence shown here is derived from an EMBL/GenBank/DDBJ whole genome shotgun (WGS) entry which is preliminary data.</text>
</comment>
<protein>
    <submittedName>
        <fullName evidence="2">Outer membrane beta-barrel protein</fullName>
    </submittedName>
</protein>
<gene>
    <name evidence="2" type="ORF">HW542_04555</name>
</gene>
<keyword evidence="3" id="KW-1185">Reference proteome</keyword>
<evidence type="ECO:0000313" key="2">
    <source>
        <dbReference type="EMBL" id="NVN46080.1"/>
    </source>
</evidence>
<evidence type="ECO:0000313" key="3">
    <source>
        <dbReference type="Proteomes" id="UP001516351"/>
    </source>
</evidence>